<dbReference type="Gene3D" id="3.90.960.10">
    <property type="entry name" value="YbaK/aminoacyl-tRNA synthetase-associated domain"/>
    <property type="match status" value="1"/>
</dbReference>
<organism evidence="4 5">
    <name type="scientific">Bombilactobacillus apium</name>
    <dbReference type="NCBI Taxonomy" id="2675299"/>
    <lineage>
        <taxon>Bacteria</taxon>
        <taxon>Bacillati</taxon>
        <taxon>Bacillota</taxon>
        <taxon>Bacilli</taxon>
        <taxon>Lactobacillales</taxon>
        <taxon>Lactobacillaceae</taxon>
        <taxon>Bombilactobacillus</taxon>
    </lineage>
</organism>
<feature type="domain" description="YbaK/aminoacyl-tRNA synthetase-associated" evidence="3">
    <location>
        <begin position="39"/>
        <end position="142"/>
    </location>
</feature>
<keyword evidence="5" id="KW-1185">Reference proteome</keyword>
<proteinExistence type="inferred from homology"/>
<evidence type="ECO:0000313" key="5">
    <source>
        <dbReference type="Proteomes" id="UP000563523"/>
    </source>
</evidence>
<dbReference type="Pfam" id="PF04073">
    <property type="entry name" value="tRNA_edit"/>
    <property type="match status" value="1"/>
</dbReference>
<evidence type="ECO:0000256" key="1">
    <source>
        <dbReference type="ARBA" id="ARBA00010201"/>
    </source>
</evidence>
<dbReference type="EMBL" id="JABZEC010000004">
    <property type="protein sequence ID" value="NVY96580.1"/>
    <property type="molecule type" value="Genomic_DNA"/>
</dbReference>
<dbReference type="PANTHER" id="PTHR31423:SF3">
    <property type="entry name" value="PROLYL-TRNA SYNTHETASE ASSOCIATED DOMAIN-CONTAINING PROTEIN 1-RELATED"/>
    <property type="match status" value="1"/>
</dbReference>
<dbReference type="InterPro" id="IPR036754">
    <property type="entry name" value="YbaK/aa-tRNA-synt-asso_dom_sf"/>
</dbReference>
<dbReference type="GO" id="GO:0002161">
    <property type="term" value="F:aminoacyl-tRNA deacylase activity"/>
    <property type="evidence" value="ECO:0007669"/>
    <property type="project" value="InterPro"/>
</dbReference>
<comment type="caution">
    <text evidence="4">The sequence shown here is derived from an EMBL/GenBank/DDBJ whole genome shotgun (WGS) entry which is preliminary data.</text>
</comment>
<gene>
    <name evidence="4" type="ORF">HU830_05295</name>
</gene>
<evidence type="ECO:0000313" key="4">
    <source>
        <dbReference type="EMBL" id="NVY96580.1"/>
    </source>
</evidence>
<keyword evidence="2" id="KW-0648">Protein biosynthesis</keyword>
<dbReference type="RefSeq" id="WP_176942744.1">
    <property type="nucleotide sequence ID" value="NZ_JABZEC010000004.1"/>
</dbReference>
<accession>A0A850R2K6</accession>
<comment type="similarity">
    <text evidence="1">Belongs to the PRORSD1 family.</text>
</comment>
<dbReference type="AlphaFoldDB" id="A0A850R2K6"/>
<dbReference type="PANTHER" id="PTHR31423">
    <property type="entry name" value="YBAK DOMAIN-CONTAINING PROTEIN"/>
    <property type="match status" value="1"/>
</dbReference>
<evidence type="ECO:0000256" key="2">
    <source>
        <dbReference type="ARBA" id="ARBA00022917"/>
    </source>
</evidence>
<reference evidence="4 5" key="1">
    <citation type="submission" date="2020-06" db="EMBL/GenBank/DDBJ databases">
        <authorList>
            <person name="Kang J."/>
        </authorList>
    </citation>
    <scope>NUCLEOTIDE SEQUENCE [LARGE SCALE GENOMIC DNA]</scope>
    <source>
        <strain evidence="4 5">DCY120</strain>
    </source>
</reference>
<name>A0A850R2K6_9LACO</name>
<dbReference type="SUPFAM" id="SSF55826">
    <property type="entry name" value="YbaK/ProRS associated domain"/>
    <property type="match status" value="1"/>
</dbReference>
<sequence>MPNIYLQRLVNEQLPYEIRRHAPVWQMQDAANLALDCLLVKSLLLHDQRTNAYYLILCGPEEKLKFGKLANLLATSRSQLKFASSEELQRIMQTVPGKVSPLILATASPVKVLISNHLFDQPKLGMHAGTNTETVILSYQSLIAHLNNQKITFYQQSPV</sequence>
<protein>
    <recommendedName>
        <fullName evidence="3">YbaK/aminoacyl-tRNA synthetase-associated domain-containing protein</fullName>
    </recommendedName>
</protein>
<dbReference type="InterPro" id="IPR007214">
    <property type="entry name" value="YbaK/aa-tRNA-synth-assoc-dom"/>
</dbReference>
<evidence type="ECO:0000259" key="3">
    <source>
        <dbReference type="Pfam" id="PF04073"/>
    </source>
</evidence>
<dbReference type="InterPro" id="IPR040285">
    <property type="entry name" value="ProX/PRXD1"/>
</dbReference>
<dbReference type="Proteomes" id="UP000563523">
    <property type="component" value="Unassembled WGS sequence"/>
</dbReference>
<dbReference type="GO" id="GO:0006412">
    <property type="term" value="P:translation"/>
    <property type="evidence" value="ECO:0007669"/>
    <property type="project" value="UniProtKB-KW"/>
</dbReference>